<keyword evidence="1" id="KW-0472">Membrane</keyword>
<dbReference type="CTD" id="36338794"/>
<evidence type="ECO:0000313" key="2">
    <source>
        <dbReference type="EMBL" id="EUB62058.1"/>
    </source>
</evidence>
<evidence type="ECO:0000256" key="1">
    <source>
        <dbReference type="SAM" id="Phobius"/>
    </source>
</evidence>
<accession>W6ULY5</accession>
<feature type="transmembrane region" description="Helical" evidence="1">
    <location>
        <begin position="73"/>
        <end position="93"/>
    </location>
</feature>
<reference evidence="2 3" key="1">
    <citation type="journal article" date="2013" name="Nat. Genet.">
        <title>The genome of the hydatid tapeworm Echinococcus granulosus.</title>
        <authorList>
            <person name="Zheng H."/>
            <person name="Zhang W."/>
            <person name="Zhang L."/>
            <person name="Zhang Z."/>
            <person name="Li J."/>
            <person name="Lu G."/>
            <person name="Zhu Y."/>
            <person name="Wang Y."/>
            <person name="Huang Y."/>
            <person name="Liu J."/>
            <person name="Kang H."/>
            <person name="Chen J."/>
            <person name="Wang L."/>
            <person name="Chen A."/>
            <person name="Yu S."/>
            <person name="Gao Z."/>
            <person name="Jin L."/>
            <person name="Gu W."/>
            <person name="Wang Z."/>
            <person name="Zhao L."/>
            <person name="Shi B."/>
            <person name="Wen H."/>
            <person name="Lin R."/>
            <person name="Jones M.K."/>
            <person name="Brejova B."/>
            <person name="Vinar T."/>
            <person name="Zhao G."/>
            <person name="McManus D.P."/>
            <person name="Chen Z."/>
            <person name="Zhou Y."/>
            <person name="Wang S."/>
        </authorList>
    </citation>
    <scope>NUCLEOTIDE SEQUENCE [LARGE SCALE GENOMIC DNA]</scope>
</reference>
<sequence>MDPPIKNSSQRQGRICHHQVQAERNLRFSENLQIEIEIKHLKVKLSAASVFAPIKRSVVLVAGSVAFAFSDSYLTSSLVCVLCFGALFGDLVYPWVAYLVNRPVCFFISAND</sequence>
<comment type="caution">
    <text evidence="2">The sequence shown here is derived from an EMBL/GenBank/DDBJ whole genome shotgun (WGS) entry which is preliminary data.</text>
</comment>
<dbReference type="KEGG" id="egl:EGR_03079"/>
<dbReference type="EMBL" id="APAU02000015">
    <property type="protein sequence ID" value="EUB62058.1"/>
    <property type="molecule type" value="Genomic_DNA"/>
</dbReference>
<organism evidence="2 3">
    <name type="scientific">Echinococcus granulosus</name>
    <name type="common">Hydatid tapeworm</name>
    <dbReference type="NCBI Taxonomy" id="6210"/>
    <lineage>
        <taxon>Eukaryota</taxon>
        <taxon>Metazoa</taxon>
        <taxon>Spiralia</taxon>
        <taxon>Lophotrochozoa</taxon>
        <taxon>Platyhelminthes</taxon>
        <taxon>Cestoda</taxon>
        <taxon>Eucestoda</taxon>
        <taxon>Cyclophyllidea</taxon>
        <taxon>Taeniidae</taxon>
        <taxon>Echinococcus</taxon>
        <taxon>Echinococcus granulosus group</taxon>
    </lineage>
</organism>
<protein>
    <submittedName>
        <fullName evidence="2">Uncharacterized protein</fullName>
    </submittedName>
</protein>
<keyword evidence="1" id="KW-1133">Transmembrane helix</keyword>
<evidence type="ECO:0000313" key="3">
    <source>
        <dbReference type="Proteomes" id="UP000019149"/>
    </source>
</evidence>
<dbReference type="GeneID" id="36338794"/>
<dbReference type="AlphaFoldDB" id="W6ULY5"/>
<dbReference type="RefSeq" id="XP_024353254.1">
    <property type="nucleotide sequence ID" value="XM_024492328.1"/>
</dbReference>
<proteinExistence type="predicted"/>
<keyword evidence="1" id="KW-0812">Transmembrane</keyword>
<dbReference type="Proteomes" id="UP000019149">
    <property type="component" value="Unassembled WGS sequence"/>
</dbReference>
<keyword evidence="3" id="KW-1185">Reference proteome</keyword>
<name>W6ULY5_ECHGR</name>
<gene>
    <name evidence="2" type="ORF">EGR_03079</name>
</gene>